<keyword evidence="2" id="KW-0732">Signal</keyword>
<name>A0ABT2ANC2_9BURK</name>
<gene>
    <name evidence="3" type="ORF">NX780_15395</name>
</gene>
<dbReference type="Gene3D" id="2.20.110.10">
    <property type="entry name" value="Histone H3 K4-specific methyltransferase SET7/9 N-terminal domain"/>
    <property type="match status" value="2"/>
</dbReference>
<accession>A0ABT2ANC2</accession>
<evidence type="ECO:0008006" key="5">
    <source>
        <dbReference type="Google" id="ProtNLM"/>
    </source>
</evidence>
<organism evidence="3 4">
    <name type="scientific">Massilia agri</name>
    <dbReference type="NCBI Taxonomy" id="1886785"/>
    <lineage>
        <taxon>Bacteria</taxon>
        <taxon>Pseudomonadati</taxon>
        <taxon>Pseudomonadota</taxon>
        <taxon>Betaproteobacteria</taxon>
        <taxon>Burkholderiales</taxon>
        <taxon>Oxalobacteraceae</taxon>
        <taxon>Telluria group</taxon>
        <taxon>Massilia</taxon>
    </lineage>
</organism>
<comment type="caution">
    <text evidence="3">The sequence shown here is derived from an EMBL/GenBank/DDBJ whole genome shotgun (WGS) entry which is preliminary data.</text>
</comment>
<feature type="signal peptide" evidence="2">
    <location>
        <begin position="1"/>
        <end position="18"/>
    </location>
</feature>
<reference evidence="3 4" key="1">
    <citation type="submission" date="2022-08" db="EMBL/GenBank/DDBJ databases">
        <title>Reclassification of Massilia species as members of the genera Telluria, Duganella, Pseudoduganella, Mokoshia gen. nov. and Zemynaea gen. nov. using orthogonal and non-orthogonal genome-based approaches.</title>
        <authorList>
            <person name="Bowman J.P."/>
        </authorList>
    </citation>
    <scope>NUCLEOTIDE SEQUENCE [LARGE SCALE GENOMIC DNA]</scope>
    <source>
        <strain evidence="3 4">JCM 31661</strain>
    </source>
</reference>
<protein>
    <recommendedName>
        <fullName evidence="5">TonB C-terminal domain-containing protein</fullName>
    </recommendedName>
</protein>
<evidence type="ECO:0000256" key="1">
    <source>
        <dbReference type="ARBA" id="ARBA00022737"/>
    </source>
</evidence>
<dbReference type="Proteomes" id="UP001206572">
    <property type="component" value="Unassembled WGS sequence"/>
</dbReference>
<evidence type="ECO:0000256" key="2">
    <source>
        <dbReference type="SAM" id="SignalP"/>
    </source>
</evidence>
<sequence length="298" mass="31645">MKPTAFLLSLALCLPALAQDTLKPGEVQLKLPGGGSYIGTVKDGVPDGKGYFRDLDGMQYEGEVRMGVREGIAEGLFPNGDRYKGQWKNGKPDGRGAMTFMLGGAYDGNWRAGVPDGRGIMTFAGNGRRADVTFVNGMRVGAAPRVQPQPGEKTSFAILSSANRTGSLMKDKEVTSSVPLNVGYEGLTPAQKQVIRDAYPALDDGDEPPYPLNGPQELFLGLLKLTSRYQLNGDVTIYVLVGADGKALSAATGGIDDPEAKRMAGIGAALLKYKPARCGGQPCQMMVPFKVNLATIVR</sequence>
<dbReference type="InterPro" id="IPR003409">
    <property type="entry name" value="MORN"/>
</dbReference>
<dbReference type="RefSeq" id="WP_258828752.1">
    <property type="nucleotide sequence ID" value="NZ_JANUHA010000010.1"/>
</dbReference>
<dbReference type="Pfam" id="PF02493">
    <property type="entry name" value="MORN"/>
    <property type="match status" value="4"/>
</dbReference>
<dbReference type="EMBL" id="JANUHA010000010">
    <property type="protein sequence ID" value="MCS0597731.1"/>
    <property type="molecule type" value="Genomic_DNA"/>
</dbReference>
<keyword evidence="4" id="KW-1185">Reference proteome</keyword>
<dbReference type="PANTHER" id="PTHR23084">
    <property type="entry name" value="PHOSPHATIDYLINOSITOL-4-PHOSPHATE 5-KINASE RELATED"/>
    <property type="match status" value="1"/>
</dbReference>
<evidence type="ECO:0000313" key="4">
    <source>
        <dbReference type="Proteomes" id="UP001206572"/>
    </source>
</evidence>
<dbReference type="SUPFAM" id="SSF82185">
    <property type="entry name" value="Histone H3 K4-specific methyltransferase SET7/9 N-terminal domain"/>
    <property type="match status" value="1"/>
</dbReference>
<keyword evidence="1" id="KW-0677">Repeat</keyword>
<feature type="chain" id="PRO_5046820992" description="TonB C-terminal domain-containing protein" evidence="2">
    <location>
        <begin position="19"/>
        <end position="298"/>
    </location>
</feature>
<evidence type="ECO:0000313" key="3">
    <source>
        <dbReference type="EMBL" id="MCS0597731.1"/>
    </source>
</evidence>
<dbReference type="PANTHER" id="PTHR23084:SF263">
    <property type="entry name" value="MORN REPEAT-CONTAINING PROTEIN 1"/>
    <property type="match status" value="1"/>
</dbReference>
<proteinExistence type="predicted"/>
<dbReference type="SMART" id="SM00698">
    <property type="entry name" value="MORN"/>
    <property type="match status" value="3"/>
</dbReference>